<protein>
    <submittedName>
        <fullName evidence="1">Uncharacterized protein</fullName>
    </submittedName>
</protein>
<evidence type="ECO:0000313" key="2">
    <source>
        <dbReference type="Proteomes" id="UP000064967"/>
    </source>
</evidence>
<dbReference type="KEGG" id="llu:AKJ09_10096"/>
<organism evidence="1 2">
    <name type="scientific">Labilithrix luteola</name>
    <dbReference type="NCBI Taxonomy" id="1391654"/>
    <lineage>
        <taxon>Bacteria</taxon>
        <taxon>Pseudomonadati</taxon>
        <taxon>Myxococcota</taxon>
        <taxon>Polyangia</taxon>
        <taxon>Polyangiales</taxon>
        <taxon>Labilitrichaceae</taxon>
        <taxon>Labilithrix</taxon>
    </lineage>
</organism>
<name>A0A0K1QCI0_9BACT</name>
<keyword evidence="2" id="KW-1185">Reference proteome</keyword>
<dbReference type="AlphaFoldDB" id="A0A0K1QCI0"/>
<dbReference type="STRING" id="1391654.AKJ09_10096"/>
<dbReference type="EMBL" id="CP012333">
    <property type="protein sequence ID" value="AKV03433.1"/>
    <property type="molecule type" value="Genomic_DNA"/>
</dbReference>
<gene>
    <name evidence="1" type="ORF">AKJ09_10096</name>
</gene>
<sequence length="52" mass="5713">MGRAVGAKRFERVGRADRPTCAPLVSLRVVQALHARVVVRLCHRPPSKPPCP</sequence>
<accession>A0A0K1QCI0</accession>
<proteinExistence type="predicted"/>
<evidence type="ECO:0000313" key="1">
    <source>
        <dbReference type="EMBL" id="AKV03433.1"/>
    </source>
</evidence>
<reference evidence="1 2" key="1">
    <citation type="submission" date="2015-08" db="EMBL/GenBank/DDBJ databases">
        <authorList>
            <person name="Babu N.S."/>
            <person name="Beckwith C.J."/>
            <person name="Beseler K.G."/>
            <person name="Brison A."/>
            <person name="Carone J.V."/>
            <person name="Caskin T.P."/>
            <person name="Diamond M."/>
            <person name="Durham M.E."/>
            <person name="Foxe J.M."/>
            <person name="Go M."/>
            <person name="Henderson B.A."/>
            <person name="Jones I.B."/>
            <person name="McGettigan J.A."/>
            <person name="Micheletti S.J."/>
            <person name="Nasrallah M.E."/>
            <person name="Ortiz D."/>
            <person name="Piller C.R."/>
            <person name="Privatt S.R."/>
            <person name="Schneider S.L."/>
            <person name="Sharp S."/>
            <person name="Smith T.C."/>
            <person name="Stanton J.D."/>
            <person name="Ullery H.E."/>
            <person name="Wilson R.J."/>
            <person name="Serrano M.G."/>
            <person name="Buck G."/>
            <person name="Lee V."/>
            <person name="Wang Y."/>
            <person name="Carvalho R."/>
            <person name="Voegtly L."/>
            <person name="Shi R."/>
            <person name="Duckworth R."/>
            <person name="Johnson A."/>
            <person name="Loviza R."/>
            <person name="Walstead R."/>
            <person name="Shah Z."/>
            <person name="Kiflezghi M."/>
            <person name="Wade K."/>
            <person name="Ball S.L."/>
            <person name="Bradley K.W."/>
            <person name="Asai D.J."/>
            <person name="Bowman C.A."/>
            <person name="Russell D.A."/>
            <person name="Pope W.H."/>
            <person name="Jacobs-Sera D."/>
            <person name="Hendrix R.W."/>
            <person name="Hatfull G.F."/>
        </authorList>
    </citation>
    <scope>NUCLEOTIDE SEQUENCE [LARGE SCALE GENOMIC DNA]</scope>
    <source>
        <strain evidence="1 2">DSM 27648</strain>
    </source>
</reference>
<dbReference type="Proteomes" id="UP000064967">
    <property type="component" value="Chromosome"/>
</dbReference>